<evidence type="ECO:0000313" key="2">
    <source>
        <dbReference type="EMBL" id="KKS86039.1"/>
    </source>
</evidence>
<dbReference type="AlphaFoldDB" id="A0A0G1CKK6"/>
<feature type="domain" description="PIN" evidence="1">
    <location>
        <begin position="4"/>
        <end position="109"/>
    </location>
</feature>
<organism evidence="2 3">
    <name type="scientific">Candidatus Gottesmanbacteria bacterium GW2011_GWA1_43_11</name>
    <dbReference type="NCBI Taxonomy" id="1618436"/>
    <lineage>
        <taxon>Bacteria</taxon>
        <taxon>Candidatus Gottesmaniibacteriota</taxon>
    </lineage>
</organism>
<comment type="caution">
    <text evidence="2">The sequence shown here is derived from an EMBL/GenBank/DDBJ whole genome shotgun (WGS) entry which is preliminary data.</text>
</comment>
<dbReference type="SUPFAM" id="SSF88723">
    <property type="entry name" value="PIN domain-like"/>
    <property type="match status" value="1"/>
</dbReference>
<proteinExistence type="predicted"/>
<evidence type="ECO:0000313" key="3">
    <source>
        <dbReference type="Proteomes" id="UP000034543"/>
    </source>
</evidence>
<accession>A0A0G1CKK6</accession>
<evidence type="ECO:0000259" key="1">
    <source>
        <dbReference type="Pfam" id="PF01850"/>
    </source>
</evidence>
<protein>
    <recommendedName>
        <fullName evidence="1">PIN domain-containing protein</fullName>
    </recommendedName>
</protein>
<dbReference type="Proteomes" id="UP000034543">
    <property type="component" value="Unassembled WGS sequence"/>
</dbReference>
<dbReference type="STRING" id="1618436.UV59_C0003G0034"/>
<dbReference type="InterPro" id="IPR029060">
    <property type="entry name" value="PIN-like_dom_sf"/>
</dbReference>
<dbReference type="Pfam" id="PF01850">
    <property type="entry name" value="PIN"/>
    <property type="match status" value="1"/>
</dbReference>
<reference evidence="2 3" key="1">
    <citation type="journal article" date="2015" name="Nature">
        <title>rRNA introns, odd ribosomes, and small enigmatic genomes across a large radiation of phyla.</title>
        <authorList>
            <person name="Brown C.T."/>
            <person name="Hug L.A."/>
            <person name="Thomas B.C."/>
            <person name="Sharon I."/>
            <person name="Castelle C.J."/>
            <person name="Singh A."/>
            <person name="Wilkins M.J."/>
            <person name="Williams K.H."/>
            <person name="Banfield J.F."/>
        </authorList>
    </citation>
    <scope>NUCLEOTIDE SEQUENCE [LARGE SCALE GENOMIC DNA]</scope>
</reference>
<sequence>MARIFLDTNFLIDAIHRKPEQEILTLLENHDIYISSLSFHIYCYIFKIKIPDKRVSEQKDKFNIIDFSDDILEVALSGPTIDFEDNVQLHSGAEAEADIFLTSDQNLLAMKFFGKTKLVQKIS</sequence>
<gene>
    <name evidence="2" type="ORF">UV59_C0003G0034</name>
</gene>
<dbReference type="Gene3D" id="3.40.50.1010">
    <property type="entry name" value="5'-nuclease"/>
    <property type="match status" value="1"/>
</dbReference>
<name>A0A0G1CKK6_9BACT</name>
<dbReference type="EMBL" id="LCFB01000003">
    <property type="protein sequence ID" value="KKS86039.1"/>
    <property type="molecule type" value="Genomic_DNA"/>
</dbReference>
<dbReference type="InterPro" id="IPR002716">
    <property type="entry name" value="PIN_dom"/>
</dbReference>